<gene>
    <name evidence="1" type="ORF">LMG22037_06281</name>
</gene>
<dbReference type="RefSeq" id="WP_035486284.1">
    <property type="nucleotide sequence ID" value="NZ_CADFGL010000057.1"/>
</dbReference>
<reference evidence="1 2" key="1">
    <citation type="submission" date="2020-04" db="EMBL/GenBank/DDBJ databases">
        <authorList>
            <person name="De Canck E."/>
        </authorList>
    </citation>
    <scope>NUCLEOTIDE SEQUENCE [LARGE SCALE GENOMIC DNA]</scope>
    <source>
        <strain evidence="1 2">LMG 22037</strain>
    </source>
</reference>
<dbReference type="NCBIfam" id="NF041728">
    <property type="entry name" value="BPSL0761_fam"/>
    <property type="match status" value="1"/>
</dbReference>
<evidence type="ECO:0000313" key="1">
    <source>
        <dbReference type="EMBL" id="CAB3739398.1"/>
    </source>
</evidence>
<proteinExistence type="predicted"/>
<sequence length="88" mass="9613">MTTPAERTKAVRATRELLQVLTEPGTVDVPGLIQTVARNLLRHYPADIDLDASASAFPEIWAKPTVVGTDELTARARVVPLFAMRADE</sequence>
<dbReference type="EMBL" id="CADIKB010000061">
    <property type="protein sequence ID" value="CAB3739398.1"/>
    <property type="molecule type" value="Genomic_DNA"/>
</dbReference>
<accession>A0A6J5CM17</accession>
<name>A0A6J5CM17_9BURK</name>
<organism evidence="1 2">
    <name type="scientific">Paraburkholderia phenoliruptrix</name>
    <dbReference type="NCBI Taxonomy" id="252970"/>
    <lineage>
        <taxon>Bacteria</taxon>
        <taxon>Pseudomonadati</taxon>
        <taxon>Pseudomonadota</taxon>
        <taxon>Betaproteobacteria</taxon>
        <taxon>Burkholderiales</taxon>
        <taxon>Burkholderiaceae</taxon>
        <taxon>Paraburkholderia</taxon>
    </lineage>
</organism>
<protein>
    <submittedName>
        <fullName evidence="1">Uncharacterized protein</fullName>
    </submittedName>
</protein>
<dbReference type="Proteomes" id="UP000494249">
    <property type="component" value="Unassembled WGS sequence"/>
</dbReference>
<evidence type="ECO:0000313" key="2">
    <source>
        <dbReference type="Proteomes" id="UP000494249"/>
    </source>
</evidence>
<dbReference type="InterPro" id="IPR049723">
    <property type="entry name" value="BPSL0761-like"/>
</dbReference>
<dbReference type="AlphaFoldDB" id="A0A6J5CM17"/>